<dbReference type="AlphaFoldDB" id="A0A2V3ILR5"/>
<dbReference type="SUPFAM" id="SSF53448">
    <property type="entry name" value="Nucleotide-diphospho-sugar transferases"/>
    <property type="match status" value="1"/>
</dbReference>
<keyword evidence="1" id="KW-0328">Glycosyltransferase</keyword>
<evidence type="ECO:0000259" key="3">
    <source>
        <dbReference type="Pfam" id="PF00535"/>
    </source>
</evidence>
<dbReference type="OrthoDB" id="3784at2759"/>
<keyword evidence="4" id="KW-0808">Transferase</keyword>
<dbReference type="GO" id="GO:0016757">
    <property type="term" value="F:glycosyltransferase activity"/>
    <property type="evidence" value="ECO:0007669"/>
    <property type="project" value="UniProtKB-KW"/>
</dbReference>
<organism evidence="4 5">
    <name type="scientific">Gracilariopsis chorda</name>
    <dbReference type="NCBI Taxonomy" id="448386"/>
    <lineage>
        <taxon>Eukaryota</taxon>
        <taxon>Rhodophyta</taxon>
        <taxon>Florideophyceae</taxon>
        <taxon>Rhodymeniophycidae</taxon>
        <taxon>Gracilariales</taxon>
        <taxon>Gracilariaceae</taxon>
        <taxon>Gracilariopsis</taxon>
    </lineage>
</organism>
<dbReference type="Pfam" id="PF00534">
    <property type="entry name" value="Glycos_transf_1"/>
    <property type="match status" value="1"/>
</dbReference>
<proteinExistence type="predicted"/>
<feature type="domain" description="Glycosyltransferase 2-like" evidence="3">
    <location>
        <begin position="905"/>
        <end position="1020"/>
    </location>
</feature>
<dbReference type="Gene3D" id="3.90.550.10">
    <property type="entry name" value="Spore Coat Polysaccharide Biosynthesis Protein SpsA, Chain A"/>
    <property type="match status" value="1"/>
</dbReference>
<dbReference type="Proteomes" id="UP000247409">
    <property type="component" value="Unassembled WGS sequence"/>
</dbReference>
<dbReference type="Pfam" id="PF00535">
    <property type="entry name" value="Glycos_transf_2"/>
    <property type="match status" value="1"/>
</dbReference>
<dbReference type="InterPro" id="IPR001173">
    <property type="entry name" value="Glyco_trans_2-like"/>
</dbReference>
<evidence type="ECO:0000313" key="5">
    <source>
        <dbReference type="Proteomes" id="UP000247409"/>
    </source>
</evidence>
<dbReference type="SUPFAM" id="SSF53756">
    <property type="entry name" value="UDP-Glycosyltransferase/glycogen phosphorylase"/>
    <property type="match status" value="1"/>
</dbReference>
<dbReference type="Gene3D" id="3.40.50.2000">
    <property type="entry name" value="Glycogen Phosphorylase B"/>
    <property type="match status" value="2"/>
</dbReference>
<name>A0A2V3ILR5_9FLOR</name>
<evidence type="ECO:0000313" key="4">
    <source>
        <dbReference type="EMBL" id="PXF42998.1"/>
    </source>
</evidence>
<dbReference type="InterPro" id="IPR029044">
    <property type="entry name" value="Nucleotide-diphossugar_trans"/>
</dbReference>
<dbReference type="PANTHER" id="PTHR12526:SF630">
    <property type="entry name" value="GLYCOSYLTRANSFERASE"/>
    <property type="match status" value="1"/>
</dbReference>
<gene>
    <name evidence="4" type="ORF">BWQ96_07246</name>
</gene>
<keyword evidence="5" id="KW-1185">Reference proteome</keyword>
<reference evidence="4 5" key="1">
    <citation type="journal article" date="2018" name="Mol. Biol. Evol.">
        <title>Analysis of the draft genome of the red seaweed Gracilariopsis chorda provides insights into genome size evolution in Rhodophyta.</title>
        <authorList>
            <person name="Lee J."/>
            <person name="Yang E.C."/>
            <person name="Graf L."/>
            <person name="Yang J.H."/>
            <person name="Qiu H."/>
            <person name="Zel Zion U."/>
            <person name="Chan C.X."/>
            <person name="Stephens T.G."/>
            <person name="Weber A.P.M."/>
            <person name="Boo G.H."/>
            <person name="Boo S.M."/>
            <person name="Kim K.M."/>
            <person name="Shin Y."/>
            <person name="Jung M."/>
            <person name="Lee S.J."/>
            <person name="Yim H.S."/>
            <person name="Lee J.H."/>
            <person name="Bhattacharya D."/>
            <person name="Yoon H.S."/>
        </authorList>
    </citation>
    <scope>NUCLEOTIDE SEQUENCE [LARGE SCALE GENOMIC DNA]</scope>
    <source>
        <strain evidence="4 5">SKKU-2015</strain>
        <tissue evidence="4">Whole body</tissue>
    </source>
</reference>
<dbReference type="EMBL" id="NBIV01000141">
    <property type="protein sequence ID" value="PXF42998.1"/>
    <property type="molecule type" value="Genomic_DNA"/>
</dbReference>
<feature type="domain" description="Glycosyl transferase family 1" evidence="2">
    <location>
        <begin position="655"/>
        <end position="806"/>
    </location>
</feature>
<evidence type="ECO:0000256" key="1">
    <source>
        <dbReference type="ARBA" id="ARBA00022676"/>
    </source>
</evidence>
<dbReference type="CDD" id="cd03801">
    <property type="entry name" value="GT4_PimA-like"/>
    <property type="match status" value="1"/>
</dbReference>
<protein>
    <submittedName>
        <fullName evidence="4">D-inositol 3-phosphate glycosyltransferase 1</fullName>
    </submittedName>
</protein>
<dbReference type="PANTHER" id="PTHR12526">
    <property type="entry name" value="GLYCOSYLTRANSFERASE"/>
    <property type="match status" value="1"/>
</dbReference>
<dbReference type="InterPro" id="IPR001296">
    <property type="entry name" value="Glyco_trans_1"/>
</dbReference>
<evidence type="ECO:0000259" key="2">
    <source>
        <dbReference type="Pfam" id="PF00534"/>
    </source>
</evidence>
<sequence>MELPFADADVRLANAIRLMLARLLRAVRANLKTAIAALRRRRRDKSFPENLASIPFLSKLLFLLPLLFVPLLFSLLVASSGPSATSNDVLSSLLTVTSRMSAPQLPPHFVPAPRATAQTTAGIPPYRSTQDPVIRVFLVCDSQKCCRSQPLHALSAIFSQSLLPSSVAVLHACDDPDSLMAFESAARNVLEHQVSRSKFRDYVTSHPSYLRFHTCNPDANATRSSQTVDIDLCLMQELTVRAPEKHNTYDIVLPASAVMEPTALEKMWLYLFLRPYVKAVRPLPYNEPSLREAALHTDPMRVNASYPSLSPTEDQPISPLPLMFHAALYAKIRKEYGALTEESTNKDYYFPLVHLLAHGRIYREPLYTTVAEHSDTTARTALSAPLLTLKSTMFAKDDLPPHMWSEHAYYRWSARQEESEMYENSLESVAQRNAFDFWGMPFRKVRSHSDKPRVMFIMPWMQMGGSEKCMLDVANKFIDMDWPITFVFTMPFWHEDNMGQMALKHEWINKAYAVSSDVFDIVGLAPNHKFSKVLRYIIESRAPDYVLTGNSRVVYEHAKFIKALSPNTVIADYNHMVHMDWEVMPNKGGGMPRYGATFTEHFDLHLTASDNVTKSIKSWIDPDIIRENPEKVKTCYIGTDPSQLYSEDAKAVVRAQMRHDLDIPQDAIVVLFAGRFVQDKGIDVMGDVVSRVADDPSMAKRLAFVFVGSGELKDMLEATRTQLQGKDPLMIVQPPAVGIAQLRDYYAMADIFLLPSNNEGIALVLYEAMAAGLLVMSTDVGGQKELIRSNTGVLLPNLSNPGALASFIVQQLKAVTKFSSMFKDMQVSGTQEVRTRFTTERFCDCVIDNMIRAKKQLERGPQRKRNDKAIEDMRGEVAEIMRGERIHGAWNRDQVDRRIENEVTIAIKTYVCDPSIVRQVLGLVRSIRVNYPRVRIFLANDGPTSLRNAALIKNDEYTEEVTLPADSGISIGRNIMVNMTTTRYFVLLDDDHVFDEDTDLGIAAEGIGKGDFDIVGIRVRNLPGIEELERISINIPRYVAKVSKFENREVTLCVWNENNGPGVQKMRVPIRVDVLHNALIAKVDVLRAHPWRNELKVNEHMSFFLDARKAGVKVGYLPSVFVHHRARRYSECYKAVRFREESYEKLLDYKDSYLWDVPCGDKFPESVRQHLNATGALA</sequence>
<accession>A0A2V3ILR5</accession>
<comment type="caution">
    <text evidence="4">The sequence shown here is derived from an EMBL/GenBank/DDBJ whole genome shotgun (WGS) entry which is preliminary data.</text>
</comment>